<feature type="region of interest" description="Disordered" evidence="6">
    <location>
        <begin position="1110"/>
        <end position="1141"/>
    </location>
</feature>
<dbReference type="PRINTS" id="PR01519">
    <property type="entry name" value="EPSLNTUBULIN"/>
</dbReference>
<gene>
    <name evidence="8" type="ORF">SCF082_LOCUS43653</name>
</gene>
<reference evidence="8 9" key="1">
    <citation type="submission" date="2024-02" db="EMBL/GenBank/DDBJ databases">
        <authorList>
            <person name="Chen Y."/>
            <person name="Shah S."/>
            <person name="Dougan E. K."/>
            <person name="Thang M."/>
            <person name="Chan C."/>
        </authorList>
    </citation>
    <scope>NUCLEOTIDE SEQUENCE [LARGE SCALE GENOMIC DNA]</scope>
</reference>
<dbReference type="InterPro" id="IPR017975">
    <property type="entry name" value="Tubulin_CS"/>
</dbReference>
<dbReference type="Pfam" id="PF03953">
    <property type="entry name" value="Tubulin_C"/>
    <property type="match status" value="1"/>
</dbReference>
<evidence type="ECO:0000313" key="9">
    <source>
        <dbReference type="Proteomes" id="UP001642464"/>
    </source>
</evidence>
<keyword evidence="5" id="KW-0505">Motor protein</keyword>
<dbReference type="SUPFAM" id="SSF52490">
    <property type="entry name" value="Tubulin nucleotide-binding domain-like"/>
    <property type="match status" value="1"/>
</dbReference>
<feature type="compositionally biased region" description="Basic and acidic residues" evidence="6">
    <location>
        <begin position="132"/>
        <end position="148"/>
    </location>
</feature>
<dbReference type="InterPro" id="IPR000217">
    <property type="entry name" value="Tubulin"/>
</dbReference>
<accession>A0ABP0QXQ2</accession>
<dbReference type="PRINTS" id="PR01161">
    <property type="entry name" value="TUBULIN"/>
</dbReference>
<dbReference type="Gene3D" id="3.40.50.1440">
    <property type="entry name" value="Tubulin/FtsZ, GTPase domain"/>
    <property type="match status" value="1"/>
</dbReference>
<dbReference type="InterPro" id="IPR027417">
    <property type="entry name" value="P-loop_NTPase"/>
</dbReference>
<evidence type="ECO:0000256" key="2">
    <source>
        <dbReference type="ARBA" id="ARBA00022701"/>
    </source>
</evidence>
<dbReference type="Pfam" id="PF00091">
    <property type="entry name" value="Tubulin"/>
    <property type="match status" value="1"/>
</dbReference>
<evidence type="ECO:0000256" key="1">
    <source>
        <dbReference type="ARBA" id="ARBA00009636"/>
    </source>
</evidence>
<dbReference type="PROSITE" id="PS00227">
    <property type="entry name" value="TUBULIN"/>
    <property type="match status" value="1"/>
</dbReference>
<feature type="region of interest" description="Disordered" evidence="6">
    <location>
        <begin position="128"/>
        <end position="148"/>
    </location>
</feature>
<dbReference type="Proteomes" id="UP001642464">
    <property type="component" value="Unassembled WGS sequence"/>
</dbReference>
<feature type="compositionally biased region" description="Basic and acidic residues" evidence="6">
    <location>
        <begin position="1124"/>
        <end position="1141"/>
    </location>
</feature>
<keyword evidence="5" id="KW-0067">ATP-binding</keyword>
<dbReference type="Gene3D" id="1.10.287.600">
    <property type="entry name" value="Helix hairpin bin"/>
    <property type="match status" value="1"/>
</dbReference>
<dbReference type="InterPro" id="IPR003008">
    <property type="entry name" value="Tubulin_FtsZ_GTPase"/>
</dbReference>
<evidence type="ECO:0000256" key="4">
    <source>
        <dbReference type="ARBA" id="ARBA00023134"/>
    </source>
</evidence>
<dbReference type="InterPro" id="IPR036525">
    <property type="entry name" value="Tubulin/FtsZ_GTPase_sf"/>
</dbReference>
<feature type="compositionally biased region" description="Basic and acidic residues" evidence="6">
    <location>
        <begin position="906"/>
        <end position="924"/>
    </location>
</feature>
<dbReference type="Gene3D" id="3.40.850.10">
    <property type="entry name" value="Kinesin motor domain"/>
    <property type="match status" value="1"/>
</dbReference>
<feature type="compositionally biased region" description="Basic residues" evidence="6">
    <location>
        <begin position="936"/>
        <end position="946"/>
    </location>
</feature>
<dbReference type="SMART" id="SM00864">
    <property type="entry name" value="Tubulin"/>
    <property type="match status" value="1"/>
</dbReference>
<evidence type="ECO:0000313" key="8">
    <source>
        <dbReference type="EMBL" id="CAK9092769.1"/>
    </source>
</evidence>
<dbReference type="InterPro" id="IPR001752">
    <property type="entry name" value="Kinesin_motor_dom"/>
</dbReference>
<feature type="binding site" evidence="5">
    <location>
        <begin position="279"/>
        <end position="286"/>
    </location>
    <ligand>
        <name>ATP</name>
        <dbReference type="ChEBI" id="CHEBI:30616"/>
    </ligand>
</feature>
<dbReference type="InterPro" id="IPR004057">
    <property type="entry name" value="Epsilon_tubulin"/>
</dbReference>
<comment type="similarity">
    <text evidence="1">Belongs to the tubulin family.</text>
</comment>
<dbReference type="SMART" id="SM00129">
    <property type="entry name" value="KISc"/>
    <property type="match status" value="1"/>
</dbReference>
<evidence type="ECO:0000256" key="5">
    <source>
        <dbReference type="PROSITE-ProRule" id="PRU00283"/>
    </source>
</evidence>
<protein>
    <submittedName>
        <fullName evidence="8">Tubulin epsilon chain (Epsilon-tubulin)</fullName>
    </submittedName>
</protein>
<evidence type="ECO:0000256" key="6">
    <source>
        <dbReference type="SAM" id="MobiDB-lite"/>
    </source>
</evidence>
<keyword evidence="3 5" id="KW-0547">Nucleotide-binding</keyword>
<dbReference type="CDD" id="cd02190">
    <property type="entry name" value="epsilon_tubulin"/>
    <property type="match status" value="1"/>
</dbReference>
<keyword evidence="4" id="KW-0342">GTP-binding</keyword>
<evidence type="ECO:0000256" key="3">
    <source>
        <dbReference type="ARBA" id="ARBA00022741"/>
    </source>
</evidence>
<dbReference type="InterPro" id="IPR036961">
    <property type="entry name" value="Kinesin_motor_dom_sf"/>
</dbReference>
<dbReference type="InterPro" id="IPR008280">
    <property type="entry name" value="Tub_FtsZ_C"/>
</dbReference>
<organism evidence="8 9">
    <name type="scientific">Durusdinium trenchii</name>
    <dbReference type="NCBI Taxonomy" id="1381693"/>
    <lineage>
        <taxon>Eukaryota</taxon>
        <taxon>Sar</taxon>
        <taxon>Alveolata</taxon>
        <taxon>Dinophyceae</taxon>
        <taxon>Suessiales</taxon>
        <taxon>Symbiodiniaceae</taxon>
        <taxon>Durusdinium</taxon>
    </lineage>
</organism>
<dbReference type="EMBL" id="CAXAMM010040367">
    <property type="protein sequence ID" value="CAK9092769.1"/>
    <property type="molecule type" value="Genomic_DNA"/>
</dbReference>
<proteinExistence type="inferred from homology"/>
<comment type="caution">
    <text evidence="8">The sequence shown here is derived from an EMBL/GenBank/DDBJ whole genome shotgun (WGS) entry which is preliminary data.</text>
</comment>
<dbReference type="SUPFAM" id="SSF55307">
    <property type="entry name" value="Tubulin C-terminal domain-like"/>
    <property type="match status" value="1"/>
</dbReference>
<keyword evidence="2" id="KW-0493">Microtubule</keyword>
<dbReference type="PROSITE" id="PS50067">
    <property type="entry name" value="KINESIN_MOTOR_2"/>
    <property type="match status" value="1"/>
</dbReference>
<comment type="similarity">
    <text evidence="5">Belongs to the TRAFAC class myosin-kinesin ATPase superfamily. Kinesin family.</text>
</comment>
<dbReference type="InterPro" id="IPR018316">
    <property type="entry name" value="Tubulin/FtsZ_2-layer-sand-dom"/>
</dbReference>
<name>A0ABP0QXQ2_9DINO</name>
<dbReference type="SMART" id="SM00865">
    <property type="entry name" value="Tubulin_C"/>
    <property type="match status" value="1"/>
</dbReference>
<dbReference type="InterPro" id="IPR023123">
    <property type="entry name" value="Tubulin_C"/>
</dbReference>
<dbReference type="PANTHER" id="PTHR11588">
    <property type="entry name" value="TUBULIN"/>
    <property type="match status" value="1"/>
</dbReference>
<sequence length="1365" mass="150710">MRTPDSATPGRAFRLWPAEVSADAPPSWVLEVLGFLTFKERAEVLRVNKSWAGLRSWEGWQHLQCGFAAQEFGLYCPESLPPGESWEDLFHELWGVRGLWRGHQASSKRVLGDQRVQVFVRFKPCTPVSQEEEGKSGDEAGDHGDEPRKKVMLPLHQRLSLIKATSKQKIDNKQALRVLAQQGDWFNGSELPEEDQDQCETQQDDTEIARKQNFRFQVHTIVEETGEVVMTTPHMGLRNFQFNGILNDRITQASVYERTGHKLVCDVLNGWNATLFVYGQTGSGKTFTMFGPDDDAAAGKNSQTMGLVPRLLRNTLTALWRRIATGQITGKAALSYVEVYGDHVHDLLGGGRRVGHSKVSAQRFVLQGQANVRVESESGLEQLLLRGEQHKSKAATEMNEQSTRAHTLLVLTVTQSCPRTGACVKSSLFLGDLGGSERLDKSKAQGAQRSEAVNINKGLLSLKMVIAALNCGASHVPYHDSKLTMLLSSGLGGSSRTRVVVCLNSDPAHAPETLESLRFGEECALVRTKQSSNVSLVVSMVKEIDAKIEELEEAIKAKERWETVESRRTDALVEAGTLEEEVNRMGGELVRTTRPVGAEAEHQQVQRLYQQRRELLGLDAACLEPSPQPLNLGKLLFGALEQHAIICGLRWHGPKLVHEGGDLVFARCGGRLKHELFRCPETCCACNRQRLARGRGLERERDRAVVDQLYLHHGAKSSVHDLGGVVFGSDDLDELGVELLGWSRRHGRVKVGLGTPGEATIERELRHEQDLQLPVHDALLPRAVVAWPEPGGQKLSRHPLDLLLAVVLGQPCQAHEALPDARDHLVPHREPRARHALHDDPHGAPDLQPVGQCGNQVGREFWNLVLQEHASVVKDAQFDPAMSSYFRNVDVRTGVEFGQEVRHAAQGAAHEDAAQPQDLQDKRIQRSSQSSQAGAKQRRQRSRPTRTRLAQSTISSLRARAVLIDTEEGVLSQIMASPIAELFDGHEFIKGVSGAGNNFAHGFYGYGDEYGEKIVNALRTAAERCDSLQAFFLLHSTGGGTGSGLGSRVLSLVRDSFPGAFRFSAPVFPSEDDDVVTSPYNAAFAVQELREHAHCVFPMENRSLIDIAKSIADSKGPKGRARPRSGDRPREETNSRSSREAFDDMNGIAAHMIANLTSCARFHGKMNVDLSELSTNLVPFPQMPFLVSSMSPLSPDPLVGPAGTVSSQMADRAFGDLMHRSNQMLRTDPANGKYLACAILSRGGVNLDDINRNVERVSSKLDFATWNTEGFKVGHCAVPPVGSSHAMLSLSNNTCIKSVFQSMQTRFTSLYGPRRKAYVHHYTQYMEQDRFDQVLETLCGLELDYGSRIDQVEDRVANSKPPQPL</sequence>
<keyword evidence="9" id="KW-1185">Reference proteome</keyword>
<feature type="domain" description="Kinesin motor" evidence="7">
    <location>
        <begin position="115"/>
        <end position="526"/>
    </location>
</feature>
<dbReference type="Pfam" id="PF00225">
    <property type="entry name" value="Kinesin"/>
    <property type="match status" value="1"/>
</dbReference>
<feature type="region of interest" description="Disordered" evidence="6">
    <location>
        <begin position="906"/>
        <end position="950"/>
    </location>
</feature>
<evidence type="ECO:0000259" key="7">
    <source>
        <dbReference type="PROSITE" id="PS50067"/>
    </source>
</evidence>
<dbReference type="SUPFAM" id="SSF52540">
    <property type="entry name" value="P-loop containing nucleoside triphosphate hydrolases"/>
    <property type="match status" value="1"/>
</dbReference>